<dbReference type="SUPFAM" id="SSF48013">
    <property type="entry name" value="NusB-like"/>
    <property type="match status" value="1"/>
</dbReference>
<dbReference type="GO" id="GO:0006355">
    <property type="term" value="P:regulation of DNA-templated transcription"/>
    <property type="evidence" value="ECO:0007669"/>
    <property type="project" value="InterPro"/>
</dbReference>
<dbReference type="InterPro" id="IPR023267">
    <property type="entry name" value="RCMT"/>
</dbReference>
<dbReference type="GO" id="GO:0001510">
    <property type="term" value="P:RNA methylation"/>
    <property type="evidence" value="ECO:0007669"/>
    <property type="project" value="InterPro"/>
</dbReference>
<evidence type="ECO:0000256" key="1">
    <source>
        <dbReference type="ARBA" id="ARBA00022603"/>
    </source>
</evidence>
<dbReference type="Gene3D" id="3.40.50.150">
    <property type="entry name" value="Vaccinia Virus protein VP39"/>
    <property type="match status" value="1"/>
</dbReference>
<name>A0A6M8J829_9ACTN</name>
<keyword evidence="9" id="KW-1185">Reference proteome</keyword>
<accession>A0A6M8J829</accession>
<evidence type="ECO:0000313" key="8">
    <source>
        <dbReference type="EMBL" id="QKF07022.1"/>
    </source>
</evidence>
<feature type="compositionally biased region" description="Gly residues" evidence="6">
    <location>
        <begin position="18"/>
        <end position="32"/>
    </location>
</feature>
<evidence type="ECO:0000256" key="5">
    <source>
        <dbReference type="PROSITE-ProRule" id="PRU01023"/>
    </source>
</evidence>
<feature type="compositionally biased region" description="Basic and acidic residues" evidence="6">
    <location>
        <begin position="228"/>
        <end position="241"/>
    </location>
</feature>
<dbReference type="PANTHER" id="PTHR22807:SF53">
    <property type="entry name" value="RIBOSOMAL RNA SMALL SUBUNIT METHYLTRANSFERASE B-RELATED"/>
    <property type="match status" value="1"/>
</dbReference>
<feature type="compositionally biased region" description="Gly residues" evidence="6">
    <location>
        <begin position="126"/>
        <end position="137"/>
    </location>
</feature>
<feature type="binding site" evidence="5">
    <location>
        <position position="628"/>
    </location>
    <ligand>
        <name>S-adenosyl-L-methionine</name>
        <dbReference type="ChEBI" id="CHEBI:59789"/>
    </ligand>
</feature>
<dbReference type="InterPro" id="IPR029063">
    <property type="entry name" value="SAM-dependent_MTases_sf"/>
</dbReference>
<keyword evidence="2 5" id="KW-0808">Transferase</keyword>
<dbReference type="InterPro" id="IPR006027">
    <property type="entry name" value="NusB_RsmB_TIM44"/>
</dbReference>
<gene>
    <name evidence="8" type="ORF">HLV38_01935</name>
</gene>
<evidence type="ECO:0000256" key="4">
    <source>
        <dbReference type="ARBA" id="ARBA00022884"/>
    </source>
</evidence>
<feature type="active site" description="Nucleophile" evidence="5">
    <location>
        <position position="727"/>
    </location>
</feature>
<evidence type="ECO:0000259" key="7">
    <source>
        <dbReference type="PROSITE" id="PS51686"/>
    </source>
</evidence>
<evidence type="ECO:0000256" key="6">
    <source>
        <dbReference type="SAM" id="MobiDB-lite"/>
    </source>
</evidence>
<protein>
    <recommendedName>
        <fullName evidence="7">SAM-dependent MTase RsmB/NOP-type domain-containing protein</fullName>
    </recommendedName>
</protein>
<feature type="domain" description="SAM-dependent MTase RsmB/NOP-type" evidence="7">
    <location>
        <begin position="502"/>
        <end position="781"/>
    </location>
</feature>
<dbReference type="KEGG" id="bwa:HLV38_01935"/>
<dbReference type="PRINTS" id="PR02008">
    <property type="entry name" value="RCMTFAMILY"/>
</dbReference>
<feature type="compositionally biased region" description="Basic and acidic residues" evidence="6">
    <location>
        <begin position="114"/>
        <end position="125"/>
    </location>
</feature>
<sequence length="782" mass="83064">MAEHSMNGKTPDDQRGRGSAGGARGGAGGRGRGPARSGRPGADNRPGAPRGSRAAAGSGSRGGSSRFGQRSQDGRSGGSAGRPNRFDRFEPGAGSRDAHRDDRRASGGRGAASGERRGGAGDRRGGGAQGRSGGFAGKGAADRRGGAGDRRAGGPQGSSRGPSRGSRPEGGRSEGREPRRFERADAPRSGFKRDGGSGKGPRGAQGGQGARSDRSFDDRKSASGRPGAPDRKQGRPGDRRSGGPHGAASPERRPRSKKMFNERSIAHLVERDVQVYRGELDPKRGLREQVAPGRRTRERRDLERDALMEQRRAERARGTGVPETEDGRVSFYPNEASPARLAALEVTRQVRVREAYAQPIIETVIDSSDMSAEDRAFATLLALGVVSTYGLLDEVIDRALDRPADAFDDVRDALRISTYEMLFLAKQAHAAIDQGVELVRAISPSAAGLGNAILHRVDRLRAEFPFGDPVRDLQALARVYAFPTWMARRLVEDLGPQDASTLMHVSNEPAPLFIAVNALRATDQEAIDAFARAGATLRPAEAAGFTVPGCYHVANPRALAHEEVRRLFAEGKVLVSDAAAQAVAACAVGDEKPGSMLEIGSGRGTKTILMQGIAQRRFGSQLDLTAVDLHDFKIDLLRERAAQYGVALREARAGNAANLDAVLDPGSYDCVFVDAPCSGLGTLRRHPEIRWRITSEAIDAMADTTYAILRAAAPFVAVGGRLVLSTCTVTYAENTGMVRRFLESPAGEGFALAPLLDGPCVATKLQKGSPDAHFAACFVRVR</sequence>
<evidence type="ECO:0000313" key="9">
    <source>
        <dbReference type="Proteomes" id="UP000503297"/>
    </source>
</evidence>
<dbReference type="InterPro" id="IPR001678">
    <property type="entry name" value="MeTrfase_RsmB-F_NOP2_dom"/>
</dbReference>
<dbReference type="GO" id="GO:0008173">
    <property type="term" value="F:RNA methyltransferase activity"/>
    <property type="evidence" value="ECO:0007669"/>
    <property type="project" value="InterPro"/>
</dbReference>
<dbReference type="Pfam" id="PF22458">
    <property type="entry name" value="RsmF-B_ferredox"/>
    <property type="match status" value="1"/>
</dbReference>
<feature type="compositionally biased region" description="Low complexity" evidence="6">
    <location>
        <begin position="34"/>
        <end position="71"/>
    </location>
</feature>
<dbReference type="InterPro" id="IPR049560">
    <property type="entry name" value="MeTrfase_RsmB-F_NOP2_cat"/>
</dbReference>
<dbReference type="SUPFAM" id="SSF53335">
    <property type="entry name" value="S-adenosyl-L-methionine-dependent methyltransferases"/>
    <property type="match status" value="1"/>
</dbReference>
<feature type="region of interest" description="Disordered" evidence="6">
    <location>
        <begin position="1"/>
        <end position="262"/>
    </location>
</feature>
<dbReference type="PROSITE" id="PS51686">
    <property type="entry name" value="SAM_MT_RSMB_NOP"/>
    <property type="match status" value="1"/>
</dbReference>
<reference evidence="9" key="1">
    <citation type="submission" date="2020-05" db="EMBL/GenBank/DDBJ databases">
        <title>Novel species in genus Nocardioides.</title>
        <authorList>
            <person name="Zhang G."/>
        </authorList>
    </citation>
    <scope>NUCLEOTIDE SEQUENCE [LARGE SCALE GENOMIC DNA]</scope>
    <source>
        <strain evidence="9">zg-1050</strain>
    </source>
</reference>
<keyword evidence="1 5" id="KW-0489">Methyltransferase</keyword>
<feature type="compositionally biased region" description="Basic and acidic residues" evidence="6">
    <location>
        <begin position="166"/>
        <end position="196"/>
    </location>
</feature>
<feature type="compositionally biased region" description="Basic and acidic residues" evidence="6">
    <location>
        <begin position="211"/>
        <end position="221"/>
    </location>
</feature>
<feature type="binding site" evidence="5">
    <location>
        <position position="674"/>
    </location>
    <ligand>
        <name>S-adenosyl-L-methionine</name>
        <dbReference type="ChEBI" id="CHEBI:59789"/>
    </ligand>
</feature>
<keyword evidence="3 5" id="KW-0949">S-adenosyl-L-methionine</keyword>
<dbReference type="Pfam" id="PF01029">
    <property type="entry name" value="NusB"/>
    <property type="match status" value="1"/>
</dbReference>
<evidence type="ECO:0000256" key="3">
    <source>
        <dbReference type="ARBA" id="ARBA00022691"/>
    </source>
</evidence>
<keyword evidence="4 5" id="KW-0694">RNA-binding</keyword>
<comment type="caution">
    <text evidence="5">Lacks conserved residue(s) required for the propagation of feature annotation.</text>
</comment>
<dbReference type="Gene3D" id="1.10.940.10">
    <property type="entry name" value="NusB-like"/>
    <property type="match status" value="1"/>
</dbReference>
<dbReference type="InterPro" id="IPR054728">
    <property type="entry name" value="RsmB-like_ferredoxin"/>
</dbReference>
<proteinExistence type="inferred from homology"/>
<feature type="compositionally biased region" description="Basic and acidic residues" evidence="6">
    <location>
        <begin position="298"/>
        <end position="317"/>
    </location>
</feature>
<feature type="compositionally biased region" description="Gly residues" evidence="6">
    <location>
        <begin position="197"/>
        <end position="209"/>
    </location>
</feature>
<feature type="compositionally biased region" description="Basic and acidic residues" evidence="6">
    <location>
        <begin position="84"/>
        <end position="105"/>
    </location>
</feature>
<dbReference type="Proteomes" id="UP000503297">
    <property type="component" value="Chromosome"/>
</dbReference>
<evidence type="ECO:0000256" key="2">
    <source>
        <dbReference type="ARBA" id="ARBA00022679"/>
    </source>
</evidence>
<dbReference type="AlphaFoldDB" id="A0A6M8J829"/>
<dbReference type="GO" id="GO:0003723">
    <property type="term" value="F:RNA binding"/>
    <property type="evidence" value="ECO:0007669"/>
    <property type="project" value="UniProtKB-UniRule"/>
</dbReference>
<organism evidence="8 9">
    <name type="scientific">Berryella wangjianweii</name>
    <dbReference type="NCBI Taxonomy" id="2734634"/>
    <lineage>
        <taxon>Bacteria</taxon>
        <taxon>Bacillati</taxon>
        <taxon>Actinomycetota</taxon>
        <taxon>Coriobacteriia</taxon>
        <taxon>Eggerthellales</taxon>
        <taxon>Eggerthellaceae</taxon>
        <taxon>Berryella</taxon>
    </lineage>
</organism>
<dbReference type="PANTHER" id="PTHR22807">
    <property type="entry name" value="NOP2 YEAST -RELATED NOL1/NOP2/FMU SUN DOMAIN-CONTAINING"/>
    <property type="match status" value="1"/>
</dbReference>
<dbReference type="RefSeq" id="WP_173163803.1">
    <property type="nucleotide sequence ID" value="NZ_CP053716.1"/>
</dbReference>
<dbReference type="Pfam" id="PF01189">
    <property type="entry name" value="Methyltr_RsmB-F"/>
    <property type="match status" value="1"/>
</dbReference>
<feature type="region of interest" description="Disordered" evidence="6">
    <location>
        <begin position="284"/>
        <end position="331"/>
    </location>
</feature>
<dbReference type="EMBL" id="CP053716">
    <property type="protein sequence ID" value="QKF07022.1"/>
    <property type="molecule type" value="Genomic_DNA"/>
</dbReference>
<feature type="compositionally biased region" description="Basic and acidic residues" evidence="6">
    <location>
        <begin position="140"/>
        <end position="152"/>
    </location>
</feature>
<dbReference type="InterPro" id="IPR035926">
    <property type="entry name" value="NusB-like_sf"/>
</dbReference>
<comment type="similarity">
    <text evidence="5">Belongs to the class I-like SAM-binding methyltransferase superfamily. RsmB/NOP family.</text>
</comment>